<dbReference type="InterPro" id="IPR018087">
    <property type="entry name" value="Glyco_hydro_5_CS"/>
</dbReference>
<dbReference type="GO" id="GO:0005576">
    <property type="term" value="C:extracellular region"/>
    <property type="evidence" value="ECO:0007669"/>
    <property type="project" value="InterPro"/>
</dbReference>
<keyword evidence="9" id="KW-0624">Polysaccharide degradation</keyword>
<comment type="caution">
    <text evidence="13">The sequence shown here is derived from an EMBL/GenBank/DDBJ whole genome shotgun (WGS) entry which is preliminary data.</text>
</comment>
<comment type="similarity">
    <text evidence="2 10">Belongs to the glycosyl hydrolase 5 (cellulase A) family.</text>
</comment>
<dbReference type="Pfam" id="PF00150">
    <property type="entry name" value="Cellulase"/>
    <property type="match status" value="1"/>
</dbReference>
<dbReference type="InterPro" id="IPR017853">
    <property type="entry name" value="GH"/>
</dbReference>
<evidence type="ECO:0000313" key="14">
    <source>
        <dbReference type="Proteomes" id="UP001150238"/>
    </source>
</evidence>
<dbReference type="EMBL" id="JANVFS010000062">
    <property type="protein sequence ID" value="KAJ4464092.1"/>
    <property type="molecule type" value="Genomic_DNA"/>
</dbReference>
<evidence type="ECO:0000256" key="7">
    <source>
        <dbReference type="ARBA" id="ARBA00023277"/>
    </source>
</evidence>
<feature type="domain" description="CBM1" evidence="12">
    <location>
        <begin position="89"/>
        <end position="125"/>
    </location>
</feature>
<reference evidence="13" key="2">
    <citation type="journal article" date="2023" name="Proc. Natl. Acad. Sci. U.S.A.">
        <title>A global phylogenomic analysis of the shiitake genus Lentinula.</title>
        <authorList>
            <person name="Sierra-Patev S."/>
            <person name="Min B."/>
            <person name="Naranjo-Ortiz M."/>
            <person name="Looney B."/>
            <person name="Konkel Z."/>
            <person name="Slot J.C."/>
            <person name="Sakamoto Y."/>
            <person name="Steenwyk J.L."/>
            <person name="Rokas A."/>
            <person name="Carro J."/>
            <person name="Camarero S."/>
            <person name="Ferreira P."/>
            <person name="Molpeceres G."/>
            <person name="Ruiz-Duenas F.J."/>
            <person name="Serrano A."/>
            <person name="Henrissat B."/>
            <person name="Drula E."/>
            <person name="Hughes K.W."/>
            <person name="Mata J.L."/>
            <person name="Ishikawa N.K."/>
            <person name="Vargas-Isla R."/>
            <person name="Ushijima S."/>
            <person name="Smith C.A."/>
            <person name="Donoghue J."/>
            <person name="Ahrendt S."/>
            <person name="Andreopoulos W."/>
            <person name="He G."/>
            <person name="LaButti K."/>
            <person name="Lipzen A."/>
            <person name="Ng V."/>
            <person name="Riley R."/>
            <person name="Sandor L."/>
            <person name="Barry K."/>
            <person name="Martinez A.T."/>
            <person name="Xiao Y."/>
            <person name="Gibbons J.G."/>
            <person name="Terashima K."/>
            <person name="Grigoriev I.V."/>
            <person name="Hibbett D."/>
        </authorList>
    </citation>
    <scope>NUCLEOTIDE SEQUENCE</scope>
    <source>
        <strain evidence="13">Sp2 HRB7682 ss15</strain>
    </source>
</reference>
<keyword evidence="6" id="KW-0136">Cellulose degradation</keyword>
<feature type="chain" id="PRO_5040819767" description="cellulase" evidence="11">
    <location>
        <begin position="19"/>
        <end position="531"/>
    </location>
</feature>
<evidence type="ECO:0000256" key="11">
    <source>
        <dbReference type="SAM" id="SignalP"/>
    </source>
</evidence>
<evidence type="ECO:0000256" key="10">
    <source>
        <dbReference type="RuleBase" id="RU361153"/>
    </source>
</evidence>
<evidence type="ECO:0000256" key="6">
    <source>
        <dbReference type="ARBA" id="ARBA00023001"/>
    </source>
</evidence>
<dbReference type="InterPro" id="IPR035971">
    <property type="entry name" value="CBD_sf"/>
</dbReference>
<keyword evidence="8 10" id="KW-0326">Glycosidase</keyword>
<dbReference type="EC" id="3.2.1.4" evidence="3"/>
<proteinExistence type="inferred from homology"/>
<sequence length="531" mass="54513">MKSISIAFVTSGLALVEAQVQLYGQCGGLEYTGSTLCASGSSCVYQNDYYYQCLQANSSQVTSTSVTSAVSTGISTIVAVATTASSTTSALPLYAQCGGQDWTTSTTCVSGASCVYQNDYYSQCLPVTASSSSTLASSASTSSLTSVVAAVSSTTLSGSVTASSSVKSTTALSSVATSSSVKATTTSSATASSSVKSTTTSSSVAAASSSATSSASSSSLGFRGGVNTAGYDFSVYTDGSFSGTGVTPPSSQYAHFANQGANVFRIPFAWQLMTPTVGGTIDSTFFAEYDATVQAALASGDDVYVILDLHNYARWNGAVVGQGGPTNDEFASLWSQLATKYASNDRIIFGLMNEPHDLSSLSDWADSVQAAVTAIRQVGATSQYMLLPGSSYSSAGTLPTEAGPYLLDVTDPSGGSDKLLFDVHKYLDSDGSGTSTECVTDNVDVLTTLVAWLKTNSRQAFLSETGGGSTASCESYLKSELAYVKSNSDYIVGFTAWAAGAFDTTYALTITPNSDGSDQAIWTDAILPNLP</sequence>
<dbReference type="PROSITE" id="PS00562">
    <property type="entry name" value="CBM1_1"/>
    <property type="match status" value="1"/>
</dbReference>
<keyword evidence="7" id="KW-0119">Carbohydrate metabolism</keyword>
<evidence type="ECO:0000256" key="3">
    <source>
        <dbReference type="ARBA" id="ARBA00012601"/>
    </source>
</evidence>
<evidence type="ECO:0000259" key="12">
    <source>
        <dbReference type="PROSITE" id="PS51164"/>
    </source>
</evidence>
<dbReference type="SMART" id="SM00236">
    <property type="entry name" value="fCBD"/>
    <property type="match status" value="2"/>
</dbReference>
<keyword evidence="4 11" id="KW-0732">Signal</keyword>
<dbReference type="AlphaFoldDB" id="A0A9W9DD28"/>
<dbReference type="SUPFAM" id="SSF51445">
    <property type="entry name" value="(Trans)glycosidases"/>
    <property type="match status" value="1"/>
</dbReference>
<dbReference type="InterPro" id="IPR001547">
    <property type="entry name" value="Glyco_hydro_5"/>
</dbReference>
<dbReference type="Pfam" id="PF00734">
    <property type="entry name" value="CBM_1"/>
    <property type="match status" value="2"/>
</dbReference>
<dbReference type="PROSITE" id="PS00659">
    <property type="entry name" value="GLYCOSYL_HYDROL_F5"/>
    <property type="match status" value="1"/>
</dbReference>
<dbReference type="FunFam" id="3.20.20.80:FF:000124">
    <property type="entry name" value="Exported cellulase"/>
    <property type="match status" value="1"/>
</dbReference>
<dbReference type="InterPro" id="IPR000254">
    <property type="entry name" value="CBD"/>
</dbReference>
<dbReference type="GO" id="GO:0030245">
    <property type="term" value="P:cellulose catabolic process"/>
    <property type="evidence" value="ECO:0007669"/>
    <property type="project" value="UniProtKB-KW"/>
</dbReference>
<evidence type="ECO:0000256" key="2">
    <source>
        <dbReference type="ARBA" id="ARBA00005641"/>
    </source>
</evidence>
<reference evidence="13" key="1">
    <citation type="submission" date="2022-08" db="EMBL/GenBank/DDBJ databases">
        <authorList>
            <consortium name="DOE Joint Genome Institute"/>
            <person name="Min B."/>
            <person name="Riley R."/>
            <person name="Sierra-Patev S."/>
            <person name="Naranjo-Ortiz M."/>
            <person name="Looney B."/>
            <person name="Konkel Z."/>
            <person name="Slot J.C."/>
            <person name="Sakamoto Y."/>
            <person name="Steenwyk J.L."/>
            <person name="Rokas A."/>
            <person name="Carro J."/>
            <person name="Camarero S."/>
            <person name="Ferreira P."/>
            <person name="Molpeceres G."/>
            <person name="Ruiz-Duenas F.J."/>
            <person name="Serrano A."/>
            <person name="Henrissat B."/>
            <person name="Drula E."/>
            <person name="Hughes K.W."/>
            <person name="Mata J.L."/>
            <person name="Ishikawa N.K."/>
            <person name="Vargas-Isla R."/>
            <person name="Ushijima S."/>
            <person name="Smith C.A."/>
            <person name="Ahrendt S."/>
            <person name="Andreopoulos W."/>
            <person name="He G."/>
            <person name="Labutti K."/>
            <person name="Lipzen A."/>
            <person name="Ng V."/>
            <person name="Sandor L."/>
            <person name="Barry K."/>
            <person name="Martinez A.T."/>
            <person name="Xiao Y."/>
            <person name="Gibbons J.G."/>
            <person name="Terashima K."/>
            <person name="Hibbett D.S."/>
            <person name="Grigoriev I.V."/>
        </authorList>
    </citation>
    <scope>NUCLEOTIDE SEQUENCE</scope>
    <source>
        <strain evidence="13">Sp2 HRB7682 ss15</strain>
    </source>
</reference>
<dbReference type="PANTHER" id="PTHR34142">
    <property type="entry name" value="ENDO-BETA-1,4-GLUCANASE A"/>
    <property type="match status" value="1"/>
</dbReference>
<dbReference type="GO" id="GO:0008810">
    <property type="term" value="F:cellulase activity"/>
    <property type="evidence" value="ECO:0007669"/>
    <property type="project" value="UniProtKB-EC"/>
</dbReference>
<gene>
    <name evidence="13" type="ORF">C8J55DRAFT_530492</name>
</gene>
<dbReference type="SUPFAM" id="SSF57180">
    <property type="entry name" value="Cellulose-binding domain"/>
    <property type="match status" value="2"/>
</dbReference>
<evidence type="ECO:0000256" key="9">
    <source>
        <dbReference type="ARBA" id="ARBA00023326"/>
    </source>
</evidence>
<evidence type="ECO:0000313" key="13">
    <source>
        <dbReference type="EMBL" id="KAJ4464092.1"/>
    </source>
</evidence>
<evidence type="ECO:0000256" key="5">
    <source>
        <dbReference type="ARBA" id="ARBA00022801"/>
    </source>
</evidence>
<protein>
    <recommendedName>
        <fullName evidence="3">cellulase</fullName>
        <ecNumber evidence="3">3.2.1.4</ecNumber>
    </recommendedName>
</protein>
<evidence type="ECO:0000256" key="4">
    <source>
        <dbReference type="ARBA" id="ARBA00022729"/>
    </source>
</evidence>
<name>A0A9W9DD28_9AGAR</name>
<comment type="catalytic activity">
    <reaction evidence="1">
        <text>Endohydrolysis of (1-&gt;4)-beta-D-glucosidic linkages in cellulose, lichenin and cereal beta-D-glucans.</text>
        <dbReference type="EC" id="3.2.1.4"/>
    </reaction>
</comment>
<organism evidence="13 14">
    <name type="scientific">Lentinula lateritia</name>
    <dbReference type="NCBI Taxonomy" id="40482"/>
    <lineage>
        <taxon>Eukaryota</taxon>
        <taxon>Fungi</taxon>
        <taxon>Dikarya</taxon>
        <taxon>Basidiomycota</taxon>
        <taxon>Agaricomycotina</taxon>
        <taxon>Agaricomycetes</taxon>
        <taxon>Agaricomycetidae</taxon>
        <taxon>Agaricales</taxon>
        <taxon>Marasmiineae</taxon>
        <taxon>Omphalotaceae</taxon>
        <taxon>Lentinula</taxon>
    </lineage>
</organism>
<evidence type="ECO:0000256" key="1">
    <source>
        <dbReference type="ARBA" id="ARBA00000966"/>
    </source>
</evidence>
<dbReference type="PANTHER" id="PTHR34142:SF5">
    <property type="entry name" value="CBM1 DOMAIN-CONTAINING PROTEIN"/>
    <property type="match status" value="1"/>
</dbReference>
<accession>A0A9W9DD28</accession>
<keyword evidence="5 10" id="KW-0378">Hydrolase</keyword>
<feature type="signal peptide" evidence="11">
    <location>
        <begin position="1"/>
        <end position="18"/>
    </location>
</feature>
<dbReference type="PROSITE" id="PS51164">
    <property type="entry name" value="CBM1_2"/>
    <property type="match status" value="2"/>
</dbReference>
<evidence type="ECO:0000256" key="8">
    <source>
        <dbReference type="ARBA" id="ARBA00023295"/>
    </source>
</evidence>
<dbReference type="GO" id="GO:0030248">
    <property type="term" value="F:cellulose binding"/>
    <property type="evidence" value="ECO:0007669"/>
    <property type="project" value="InterPro"/>
</dbReference>
<dbReference type="Gene3D" id="3.20.20.80">
    <property type="entry name" value="Glycosidases"/>
    <property type="match status" value="1"/>
</dbReference>
<dbReference type="Proteomes" id="UP001150238">
    <property type="component" value="Unassembled WGS sequence"/>
</dbReference>
<feature type="domain" description="CBM1" evidence="12">
    <location>
        <begin position="18"/>
        <end position="54"/>
    </location>
</feature>